<dbReference type="RefSeq" id="WP_301638536.1">
    <property type="nucleotide sequence ID" value="NZ_JADYTN010000028.1"/>
</dbReference>
<dbReference type="Gene3D" id="3.40.50.200">
    <property type="entry name" value="Peptidase S8/S53 domain"/>
    <property type="match status" value="1"/>
</dbReference>
<dbReference type="Proteomes" id="UP001200470">
    <property type="component" value="Unassembled WGS sequence"/>
</dbReference>
<gene>
    <name evidence="2" type="ORF">I6E12_10790</name>
</gene>
<protein>
    <submittedName>
        <fullName evidence="2">S8 family serine peptidase</fullName>
    </submittedName>
</protein>
<proteinExistence type="predicted"/>
<organism evidence="2 3">
    <name type="scientific">Xylanibacter brevis</name>
    <dbReference type="NCBI Taxonomy" id="83231"/>
    <lineage>
        <taxon>Bacteria</taxon>
        <taxon>Pseudomonadati</taxon>
        <taxon>Bacteroidota</taxon>
        <taxon>Bacteroidia</taxon>
        <taxon>Bacteroidales</taxon>
        <taxon>Prevotellaceae</taxon>
        <taxon>Xylanibacter</taxon>
    </lineage>
</organism>
<sequence length="785" mass="86542">MADNQIQFVLNPRSFIGDKDLVNGFGPNKDFFVGKDDEFVSHKGYLVRSLADIGEASRRNAYSRITYAKVKMRSDAIAKTHRPTKSIFAQNKRNFVVGGAGIGELLIEMHPGAIEKTEQAINRAENVSREKPSRARSEVSGIQSIQLYSSTDRVPFSLAEVRTWKEEGLVSNGYYVDTFHPLHLLLEQIQISQDFRELLLSFKNKLESLPYISYKELITPGFGGQVFVRIESESEEDYDVKNAELLDFLAEHPLVRKVTAAPSLSSFTASEGIGLNVDVTAPDDVSSFPIVGVIDNGISEVFDGWKVYTWSELPDSYRIETHGSKVAGLLVKGNELNGTDLVPEADGCRLADLFMFPSRGNWDSAYPLGVENFFESLRNAVEEAKEETGARIFNISMNQEKRNPSEGWYSLAAKKLDEISDELDVQFVISAGNLPIDQMRDEWIPADPEHNIDGLRPNHIALPPAESLRGVSVMALNPNDFSPTAYTHIGPAYKAGVKPDVAYVGGSAERDSGLSSINLAGEKVLVNGTSMSAPLVAKIMSSVDNKIGGNAPLELLKALIIHHAQYPDVIMDDAYNEVKKDLYGFGIPVSSETILIEDDHSFTFVVADRIPSDKKLSLSFPWPASLKKRDGSCKGDVKLTLVSRPSLDGSFGEELVRENITAYLRAGMANGKKKGLLKFAFSDIDDDEPREEENLIKDAFKWNPIKVSHARLTRKKIEGDVFLEIEYLSREGIAPNFDGVPFAAILTISDPKGEAPVNTEMKAAMQALGVQLSDIQVAARARGQI</sequence>
<reference evidence="2 3" key="1">
    <citation type="submission" date="2020-12" db="EMBL/GenBank/DDBJ databases">
        <title>Whole genome sequences of gut porcine anaerobes.</title>
        <authorList>
            <person name="Kubasova T."/>
            <person name="Jahodarova E."/>
            <person name="Rychlik I."/>
        </authorList>
    </citation>
    <scope>NUCLEOTIDE SEQUENCE [LARGE SCALE GENOMIC DNA]</scope>
    <source>
        <strain evidence="2 3">An925</strain>
    </source>
</reference>
<dbReference type="InterPro" id="IPR036852">
    <property type="entry name" value="Peptidase_S8/S53_dom_sf"/>
</dbReference>
<dbReference type="InterPro" id="IPR000209">
    <property type="entry name" value="Peptidase_S8/S53_dom"/>
</dbReference>
<accession>A0ABS9CI88</accession>
<feature type="domain" description="Peptidase S8/S53" evidence="1">
    <location>
        <begin position="316"/>
        <end position="586"/>
    </location>
</feature>
<dbReference type="Pfam" id="PF00082">
    <property type="entry name" value="Peptidase_S8"/>
    <property type="match status" value="1"/>
</dbReference>
<evidence type="ECO:0000313" key="2">
    <source>
        <dbReference type="EMBL" id="MCF2564590.1"/>
    </source>
</evidence>
<dbReference type="SUPFAM" id="SSF52743">
    <property type="entry name" value="Subtilisin-like"/>
    <property type="match status" value="1"/>
</dbReference>
<keyword evidence="3" id="KW-1185">Reference proteome</keyword>
<name>A0ABS9CI88_9BACT</name>
<comment type="caution">
    <text evidence="2">The sequence shown here is derived from an EMBL/GenBank/DDBJ whole genome shotgun (WGS) entry which is preliminary data.</text>
</comment>
<dbReference type="EMBL" id="JADYTN010000028">
    <property type="protein sequence ID" value="MCF2564590.1"/>
    <property type="molecule type" value="Genomic_DNA"/>
</dbReference>
<evidence type="ECO:0000313" key="3">
    <source>
        <dbReference type="Proteomes" id="UP001200470"/>
    </source>
</evidence>
<evidence type="ECO:0000259" key="1">
    <source>
        <dbReference type="Pfam" id="PF00082"/>
    </source>
</evidence>